<dbReference type="CDD" id="cd07505">
    <property type="entry name" value="HAD_BPGM-like"/>
    <property type="match status" value="1"/>
</dbReference>
<dbReference type="Gene3D" id="1.10.150.240">
    <property type="entry name" value="Putative phosphatase, domain 2"/>
    <property type="match status" value="1"/>
</dbReference>
<feature type="region of interest" description="Disordered" evidence="1">
    <location>
        <begin position="1"/>
        <end position="23"/>
    </location>
</feature>
<dbReference type="InterPro" id="IPR036412">
    <property type="entry name" value="HAD-like_sf"/>
</dbReference>
<dbReference type="InterPro" id="IPR023214">
    <property type="entry name" value="HAD_sf"/>
</dbReference>
<dbReference type="InterPro" id="IPR023198">
    <property type="entry name" value="PGP-like_dom2"/>
</dbReference>
<evidence type="ECO:0000256" key="1">
    <source>
        <dbReference type="SAM" id="MobiDB-lite"/>
    </source>
</evidence>
<dbReference type="Pfam" id="PF00702">
    <property type="entry name" value="Hydrolase"/>
    <property type="match status" value="1"/>
</dbReference>
<dbReference type="SFLD" id="SFLDG01135">
    <property type="entry name" value="C1.5.6:_HAD__Beta-PGM__Phospha"/>
    <property type="match status" value="1"/>
</dbReference>
<protein>
    <submittedName>
        <fullName evidence="2">Hydrolase</fullName>
    </submittedName>
</protein>
<dbReference type="Proteomes" id="UP000218810">
    <property type="component" value="Unassembled WGS sequence"/>
</dbReference>
<keyword evidence="3" id="KW-1185">Reference proteome</keyword>
<dbReference type="Gene3D" id="3.40.50.1000">
    <property type="entry name" value="HAD superfamily/HAD-like"/>
    <property type="match status" value="1"/>
</dbReference>
<proteinExistence type="predicted"/>
<reference evidence="3" key="1">
    <citation type="submission" date="2017-09" db="EMBL/GenBank/DDBJ databases">
        <authorList>
            <person name="Zhang Y."/>
            <person name="Huang X."/>
            <person name="Liu J."/>
            <person name="Lu L."/>
            <person name="Peng K."/>
        </authorList>
    </citation>
    <scope>NUCLEOTIDE SEQUENCE [LARGE SCALE GENOMIC DNA]</scope>
    <source>
        <strain evidence="3">S-XJ-1</strain>
    </source>
</reference>
<feature type="region of interest" description="Disordered" evidence="1">
    <location>
        <begin position="253"/>
        <end position="282"/>
    </location>
</feature>
<dbReference type="OrthoDB" id="9812856at2"/>
<dbReference type="PRINTS" id="PR00413">
    <property type="entry name" value="HADHALOGNASE"/>
</dbReference>
<dbReference type="SFLD" id="SFLDG01129">
    <property type="entry name" value="C1.5:_HAD__Beta-PGM__Phosphata"/>
    <property type="match status" value="1"/>
</dbReference>
<accession>A0A2A2WTG9</accession>
<dbReference type="InterPro" id="IPR006439">
    <property type="entry name" value="HAD-SF_hydro_IA"/>
</dbReference>
<dbReference type="GO" id="GO:0050308">
    <property type="term" value="F:sugar-phosphatase activity"/>
    <property type="evidence" value="ECO:0007669"/>
    <property type="project" value="TreeGrafter"/>
</dbReference>
<sequence length="282" mass="30207">MARTPSPRGDRLAGLPVPRQTTRHRVLPGNPIARVPRSDHRQGRRDHLVSAGTGIRAVVFDLDGTLIDSEPYYHDACRAIAREAGVSWTDAEDVASVGMSLADQASLLRHLGIGVPAHTLTARIAAEVTARLGSDVPWLPGALEFISSLRAADYRVGLATMAFRESVEQLRGAPDAPVFDATVCGDEVDNGKPAPDVYLEACRLLDVDPSDAVGVEDSRRGLTAARAAGLRTIGVRCQEEIAPNLADERWSSLVGRTADDVGPPRSPGPPPARIRQLADRDR</sequence>
<organism evidence="2 3">
    <name type="scientific">Dietzia natronolimnaea</name>
    <dbReference type="NCBI Taxonomy" id="161920"/>
    <lineage>
        <taxon>Bacteria</taxon>
        <taxon>Bacillati</taxon>
        <taxon>Actinomycetota</taxon>
        <taxon>Actinomycetes</taxon>
        <taxon>Mycobacteriales</taxon>
        <taxon>Dietziaceae</taxon>
        <taxon>Dietzia</taxon>
    </lineage>
</organism>
<dbReference type="PANTHER" id="PTHR43481:SF4">
    <property type="entry name" value="GLYCEROL-1-PHOSPHATE PHOSPHOHYDROLASE 1-RELATED"/>
    <property type="match status" value="1"/>
</dbReference>
<dbReference type="AlphaFoldDB" id="A0A2A2WTG9"/>
<keyword evidence="2" id="KW-0378">Hydrolase</keyword>
<comment type="caution">
    <text evidence="2">The sequence shown here is derived from an EMBL/GenBank/DDBJ whole genome shotgun (WGS) entry which is preliminary data.</text>
</comment>
<dbReference type="PANTHER" id="PTHR43481">
    <property type="entry name" value="FRUCTOSE-1-PHOSPHATE PHOSPHATASE"/>
    <property type="match status" value="1"/>
</dbReference>
<gene>
    <name evidence="2" type="ORF">CEY15_01620</name>
</gene>
<dbReference type="EMBL" id="NTGA01000004">
    <property type="protein sequence ID" value="PAY24529.1"/>
    <property type="molecule type" value="Genomic_DNA"/>
</dbReference>
<dbReference type="SUPFAM" id="SSF56784">
    <property type="entry name" value="HAD-like"/>
    <property type="match status" value="1"/>
</dbReference>
<dbReference type="NCBIfam" id="TIGR01509">
    <property type="entry name" value="HAD-SF-IA-v3"/>
    <property type="match status" value="1"/>
</dbReference>
<evidence type="ECO:0000313" key="2">
    <source>
        <dbReference type="EMBL" id="PAY24529.1"/>
    </source>
</evidence>
<name>A0A2A2WTG9_9ACTN</name>
<dbReference type="SFLD" id="SFLDS00003">
    <property type="entry name" value="Haloacid_Dehalogenase"/>
    <property type="match status" value="1"/>
</dbReference>
<dbReference type="InterPro" id="IPR051806">
    <property type="entry name" value="HAD-like_SPP"/>
</dbReference>
<evidence type="ECO:0000313" key="3">
    <source>
        <dbReference type="Proteomes" id="UP000218810"/>
    </source>
</evidence>